<protein>
    <submittedName>
        <fullName evidence="2">Uncharacterized protein</fullName>
    </submittedName>
</protein>
<reference evidence="2 3" key="1">
    <citation type="journal article" date="2021" name="BMC Genomics">
        <title>Datura genome reveals duplications of psychoactive alkaloid biosynthetic genes and high mutation rate following tissue culture.</title>
        <authorList>
            <person name="Rajewski A."/>
            <person name="Carter-House D."/>
            <person name="Stajich J."/>
            <person name="Litt A."/>
        </authorList>
    </citation>
    <scope>NUCLEOTIDE SEQUENCE [LARGE SCALE GENOMIC DNA]</scope>
    <source>
        <strain evidence="2">AR-01</strain>
    </source>
</reference>
<comment type="caution">
    <text evidence="2">The sequence shown here is derived from an EMBL/GenBank/DDBJ whole genome shotgun (WGS) entry which is preliminary data.</text>
</comment>
<feature type="compositionally biased region" description="Acidic residues" evidence="1">
    <location>
        <begin position="82"/>
        <end position="91"/>
    </location>
</feature>
<feature type="region of interest" description="Disordered" evidence="1">
    <location>
        <begin position="1"/>
        <end position="25"/>
    </location>
</feature>
<evidence type="ECO:0000256" key="1">
    <source>
        <dbReference type="SAM" id="MobiDB-lite"/>
    </source>
</evidence>
<keyword evidence="3" id="KW-1185">Reference proteome</keyword>
<evidence type="ECO:0000313" key="3">
    <source>
        <dbReference type="Proteomes" id="UP000823775"/>
    </source>
</evidence>
<feature type="region of interest" description="Disordered" evidence="1">
    <location>
        <begin position="73"/>
        <end position="106"/>
    </location>
</feature>
<organism evidence="2 3">
    <name type="scientific">Datura stramonium</name>
    <name type="common">Jimsonweed</name>
    <name type="synonym">Common thornapple</name>
    <dbReference type="NCBI Taxonomy" id="4076"/>
    <lineage>
        <taxon>Eukaryota</taxon>
        <taxon>Viridiplantae</taxon>
        <taxon>Streptophyta</taxon>
        <taxon>Embryophyta</taxon>
        <taxon>Tracheophyta</taxon>
        <taxon>Spermatophyta</taxon>
        <taxon>Magnoliopsida</taxon>
        <taxon>eudicotyledons</taxon>
        <taxon>Gunneridae</taxon>
        <taxon>Pentapetalae</taxon>
        <taxon>asterids</taxon>
        <taxon>lamiids</taxon>
        <taxon>Solanales</taxon>
        <taxon>Solanaceae</taxon>
        <taxon>Solanoideae</taxon>
        <taxon>Datureae</taxon>
        <taxon>Datura</taxon>
    </lineage>
</organism>
<accession>A0ABS8ULX1</accession>
<sequence length="106" mass="12124">MCRFKAKENRNDSTESRNHDVTGHCKKEWPMVGGRCYSSKVPYFESKQSDTVTSHLKHQLVMKWPMTSLRRARCQQKSWSDEGSDEAESDDNPPMNNAGKGNDDDA</sequence>
<gene>
    <name evidence="2" type="ORF">HAX54_017261</name>
</gene>
<evidence type="ECO:0000313" key="2">
    <source>
        <dbReference type="EMBL" id="MCD9559358.1"/>
    </source>
</evidence>
<proteinExistence type="predicted"/>
<dbReference type="EMBL" id="JACEIK010002136">
    <property type="protein sequence ID" value="MCD9559358.1"/>
    <property type="molecule type" value="Genomic_DNA"/>
</dbReference>
<dbReference type="Proteomes" id="UP000823775">
    <property type="component" value="Unassembled WGS sequence"/>
</dbReference>
<name>A0ABS8ULX1_DATST</name>